<dbReference type="GO" id="GO:0004061">
    <property type="term" value="F:arylformamidase activity"/>
    <property type="evidence" value="ECO:0007669"/>
    <property type="project" value="TreeGrafter"/>
</dbReference>
<dbReference type="Pfam" id="PF07859">
    <property type="entry name" value="Abhydrolase_3"/>
    <property type="match status" value="1"/>
</dbReference>
<dbReference type="InterPro" id="IPR050300">
    <property type="entry name" value="GDXG_lipolytic_enzyme"/>
</dbReference>
<dbReference type="InterPro" id="IPR013094">
    <property type="entry name" value="AB_hydrolase_3"/>
</dbReference>
<evidence type="ECO:0000256" key="1">
    <source>
        <dbReference type="ARBA" id="ARBA00022801"/>
    </source>
</evidence>
<dbReference type="SUPFAM" id="SSF53474">
    <property type="entry name" value="alpha/beta-Hydrolases"/>
    <property type="match status" value="1"/>
</dbReference>
<evidence type="ECO:0000259" key="2">
    <source>
        <dbReference type="Pfam" id="PF07859"/>
    </source>
</evidence>
<gene>
    <name evidence="3" type="primary">Afmid_0</name>
</gene>
<dbReference type="PANTHER" id="PTHR48081:SF33">
    <property type="entry name" value="KYNURENINE FORMAMIDASE"/>
    <property type="match status" value="1"/>
</dbReference>
<sequence>MDRKTKSNEDLYTPSLWCKRMDPNTVVNKHIEIVQLISEKIKKSRYSISTNIRYGSGDQQLLDVYEDELTSLDYTFVYIHGGYWQDLNKDISAYCVEPLVNAGIRVVIPGYDLAPKVTLHNIVEEIHQLLSYLKDCLKYKNIWLGGHSAGAHLAASMIHSEVNENIGVKGFILISGIFDLNPLLETSINKPLKLNKETCLQLSPLNSLCGLDFTNFMSQVHVKVLVVYAENDSPAFHFQSKQFTKFLDKLGLEVTEERINGVDHFDIVENLANKDYSLTKTIINFILN</sequence>
<dbReference type="AlphaFoldDB" id="A0A2H8TZ52"/>
<dbReference type="OrthoDB" id="433474at2759"/>
<reference evidence="3" key="1">
    <citation type="submission" date="2017-10" db="EMBL/GenBank/DDBJ databases">
        <title>Transcriptome Assembly of Sugarcane Aphid Adults.</title>
        <authorList>
            <person name="Scully E.D."/>
            <person name="Palmer N.A."/>
            <person name="Geib S.M."/>
            <person name="Sarath G."/>
            <person name="Sattler S.E."/>
        </authorList>
    </citation>
    <scope>NUCLEOTIDE SEQUENCE</scope>
    <source>
        <tissue evidence="3">Whole body</tissue>
    </source>
</reference>
<feature type="domain" description="Alpha/beta hydrolase fold-3" evidence="2">
    <location>
        <begin position="76"/>
        <end position="264"/>
    </location>
</feature>
<name>A0A2H8TZ52_9HEMI</name>
<dbReference type="PANTHER" id="PTHR48081">
    <property type="entry name" value="AB HYDROLASE SUPERFAMILY PROTEIN C4A8.06C"/>
    <property type="match status" value="1"/>
</dbReference>
<proteinExistence type="predicted"/>
<evidence type="ECO:0000313" key="3">
    <source>
        <dbReference type="EMBL" id="MBW19051.1"/>
    </source>
</evidence>
<dbReference type="EMBL" id="GFXV01007246">
    <property type="protein sequence ID" value="MBW19051.1"/>
    <property type="molecule type" value="Transcribed_RNA"/>
</dbReference>
<dbReference type="Gene3D" id="3.40.50.1820">
    <property type="entry name" value="alpha/beta hydrolase"/>
    <property type="match status" value="1"/>
</dbReference>
<accession>A0A2H8TZ52</accession>
<dbReference type="InterPro" id="IPR029058">
    <property type="entry name" value="AB_hydrolase_fold"/>
</dbReference>
<organism evidence="3">
    <name type="scientific">Melanaphis sacchari</name>
    <dbReference type="NCBI Taxonomy" id="742174"/>
    <lineage>
        <taxon>Eukaryota</taxon>
        <taxon>Metazoa</taxon>
        <taxon>Ecdysozoa</taxon>
        <taxon>Arthropoda</taxon>
        <taxon>Hexapoda</taxon>
        <taxon>Insecta</taxon>
        <taxon>Pterygota</taxon>
        <taxon>Neoptera</taxon>
        <taxon>Paraneoptera</taxon>
        <taxon>Hemiptera</taxon>
        <taxon>Sternorrhyncha</taxon>
        <taxon>Aphidomorpha</taxon>
        <taxon>Aphidoidea</taxon>
        <taxon>Aphididae</taxon>
        <taxon>Aphidini</taxon>
        <taxon>Melanaphis</taxon>
    </lineage>
</organism>
<keyword evidence="1" id="KW-0378">Hydrolase</keyword>
<protein>
    <submittedName>
        <fullName evidence="3">Putative arylformamidase</fullName>
    </submittedName>
</protein>